<dbReference type="RefSeq" id="WP_330108754.1">
    <property type="nucleotide sequence ID" value="NZ_JAZDQT010000003.1"/>
</dbReference>
<evidence type="ECO:0000313" key="4">
    <source>
        <dbReference type="Proteomes" id="UP001336835"/>
    </source>
</evidence>
<dbReference type="Proteomes" id="UP001336835">
    <property type="component" value="Unassembled WGS sequence"/>
</dbReference>
<reference evidence="3 4" key="1">
    <citation type="submission" date="2024-01" db="EMBL/GenBank/DDBJ databases">
        <title>Pedobacter sp. nov., isolated from fresh soil.</title>
        <authorList>
            <person name="Le N.T.T."/>
        </authorList>
    </citation>
    <scope>NUCLEOTIDE SEQUENCE [LARGE SCALE GENOMIC DNA]</scope>
    <source>
        <strain evidence="3 4">KR3-3</strain>
    </source>
</reference>
<dbReference type="Pfam" id="PF15605">
    <property type="entry name" value="Ntox28"/>
    <property type="match status" value="1"/>
</dbReference>
<comment type="caution">
    <text evidence="3">The sequence shown here is derived from an EMBL/GenBank/DDBJ whole genome shotgun (WGS) entry which is preliminary data.</text>
</comment>
<evidence type="ECO:0000259" key="2">
    <source>
        <dbReference type="Pfam" id="PF15605"/>
    </source>
</evidence>
<keyword evidence="1" id="KW-0175">Coiled coil</keyword>
<dbReference type="InterPro" id="IPR028948">
    <property type="entry name" value="Ntox28"/>
</dbReference>
<evidence type="ECO:0000256" key="1">
    <source>
        <dbReference type="SAM" id="Coils"/>
    </source>
</evidence>
<dbReference type="EMBL" id="JAZDQT010000003">
    <property type="protein sequence ID" value="MEE1946446.1"/>
    <property type="molecule type" value="Genomic_DNA"/>
</dbReference>
<proteinExistence type="predicted"/>
<protein>
    <submittedName>
        <fullName evidence="3">Polymorphic toxin type 28 domain-containing protein</fullName>
    </submittedName>
</protein>
<feature type="domain" description="Bacterial toxin 28" evidence="2">
    <location>
        <begin position="11"/>
        <end position="73"/>
    </location>
</feature>
<feature type="coiled-coil region" evidence="1">
    <location>
        <begin position="73"/>
        <end position="107"/>
    </location>
</feature>
<accession>A0ABU7IAQ0</accession>
<organism evidence="3 4">
    <name type="scientific">Pedobacter albus</name>
    <dbReference type="NCBI Taxonomy" id="3113905"/>
    <lineage>
        <taxon>Bacteria</taxon>
        <taxon>Pseudomonadati</taxon>
        <taxon>Bacteroidota</taxon>
        <taxon>Sphingobacteriia</taxon>
        <taxon>Sphingobacteriales</taxon>
        <taxon>Sphingobacteriaceae</taxon>
        <taxon>Pedobacter</taxon>
    </lineage>
</organism>
<gene>
    <name evidence="3" type="ORF">VRU48_15080</name>
</gene>
<evidence type="ECO:0000313" key="3">
    <source>
        <dbReference type="EMBL" id="MEE1946446.1"/>
    </source>
</evidence>
<sequence length="108" mass="11919">MKEALEKVVGKVGNIAEHLTEKDMTGAVRDIFGDPVKISGYTYDHLGEVKDALRGLGNQIEGLNKGLKKGNFSDEVLTQAEKLRNALQKQKNRLQNILNKAEKAANDK</sequence>
<name>A0ABU7IAQ0_9SPHI</name>
<keyword evidence="4" id="KW-1185">Reference proteome</keyword>